<accession>A0A1H3LVX8</accession>
<keyword evidence="3" id="KW-1185">Reference proteome</keyword>
<dbReference type="EMBL" id="FNPR01000003">
    <property type="protein sequence ID" value="SDY68580.1"/>
    <property type="molecule type" value="Genomic_DNA"/>
</dbReference>
<feature type="chain" id="PRO_5011782378" description="HEAT repeat-containing protein" evidence="1">
    <location>
        <begin position="33"/>
        <end position="315"/>
    </location>
</feature>
<evidence type="ECO:0000313" key="2">
    <source>
        <dbReference type="EMBL" id="SDY68580.1"/>
    </source>
</evidence>
<evidence type="ECO:0008006" key="4">
    <source>
        <dbReference type="Google" id="ProtNLM"/>
    </source>
</evidence>
<evidence type="ECO:0000256" key="1">
    <source>
        <dbReference type="SAM" id="SignalP"/>
    </source>
</evidence>
<evidence type="ECO:0000313" key="3">
    <source>
        <dbReference type="Proteomes" id="UP000199026"/>
    </source>
</evidence>
<reference evidence="2 3" key="1">
    <citation type="submission" date="2016-10" db="EMBL/GenBank/DDBJ databases">
        <authorList>
            <person name="de Groot N.N."/>
        </authorList>
    </citation>
    <scope>NUCLEOTIDE SEQUENCE [LARGE SCALE GENOMIC DNA]</scope>
    <source>
        <strain evidence="2 3">DSM 24677</strain>
    </source>
</reference>
<organism evidence="2 3">
    <name type="scientific">Lentibacter algarum</name>
    <dbReference type="NCBI Taxonomy" id="576131"/>
    <lineage>
        <taxon>Bacteria</taxon>
        <taxon>Pseudomonadati</taxon>
        <taxon>Pseudomonadota</taxon>
        <taxon>Alphaproteobacteria</taxon>
        <taxon>Rhodobacterales</taxon>
        <taxon>Roseobacteraceae</taxon>
        <taxon>Lentibacter</taxon>
    </lineage>
</organism>
<dbReference type="Proteomes" id="UP000199026">
    <property type="component" value="Unassembled WGS sequence"/>
</dbReference>
<name>A0A1H3LVX8_9RHOB</name>
<sequence length="315" mass="35012">MQSRSELGMRRKIFGWLLCGALSVSNSAPSLACAFHGYTPNPTLVDLLMMTEQVVIADIDPSQPNRYRLLEVLMGPHVSDIPITVSASVTKTISQNPSARVLLARDGPYGPWQMLKVLDNRLHHVLSYVIERQSALINGGDEERLTLFVSLLNDPSPDVHQLALQELDRAPYSALQKLVIPNIAGLKQEIETGDEGLMPIRVLLAGLTKDQSYKPFMMEELAMAVEGNVSYMGAYATALIELGGTDAVQYLIDEYLTDKAQPLDSRIKILEALSLQHKNAERKTRRAIARGVAHELHQSPELKEPATRFFGFRIR</sequence>
<proteinExistence type="predicted"/>
<gene>
    <name evidence="2" type="ORF">SAMN05444486_103205</name>
</gene>
<keyword evidence="1" id="KW-0732">Signal</keyword>
<protein>
    <recommendedName>
        <fullName evidence="4">HEAT repeat-containing protein</fullName>
    </recommendedName>
</protein>
<feature type="signal peptide" evidence="1">
    <location>
        <begin position="1"/>
        <end position="32"/>
    </location>
</feature>
<dbReference type="AlphaFoldDB" id="A0A1H3LVX8"/>